<accession>A0A172TYN9</accession>
<evidence type="ECO:0000313" key="2">
    <source>
        <dbReference type="EMBL" id="ANE51857.1"/>
    </source>
</evidence>
<sequence>MFNAQLSMFKVQVKKGLTLQGQFCIFRLFSLRRFQSFLLYFSLLFLWVYCGERMTTYGAGTGEVGAEGSAEIGPRYG</sequence>
<reference evidence="3" key="1">
    <citation type="submission" date="2015-01" db="EMBL/GenBank/DDBJ databases">
        <title>Flavisolibacter sp./LCS9/ whole genome sequencing.</title>
        <authorList>
            <person name="Kim M.K."/>
            <person name="Srinivasan S."/>
            <person name="Lee J.-J."/>
        </authorList>
    </citation>
    <scope>NUCLEOTIDE SEQUENCE [LARGE SCALE GENOMIC DNA]</scope>
    <source>
        <strain evidence="3">LCS9</strain>
    </source>
</reference>
<name>A0A172TYN9_9BACT</name>
<organism evidence="2 3">
    <name type="scientific">Flavisolibacter tropicus</name>
    <dbReference type="NCBI Taxonomy" id="1492898"/>
    <lineage>
        <taxon>Bacteria</taxon>
        <taxon>Pseudomonadati</taxon>
        <taxon>Bacteroidota</taxon>
        <taxon>Chitinophagia</taxon>
        <taxon>Chitinophagales</taxon>
        <taxon>Chitinophagaceae</taxon>
        <taxon>Flavisolibacter</taxon>
    </lineage>
</organism>
<dbReference type="EMBL" id="CP011390">
    <property type="protein sequence ID" value="ANE51857.1"/>
    <property type="molecule type" value="Genomic_DNA"/>
</dbReference>
<keyword evidence="1" id="KW-1133">Transmembrane helix</keyword>
<reference evidence="2 3" key="2">
    <citation type="journal article" date="2016" name="Int. J. Syst. Evol. Microbiol.">
        <title>Flavisolibacter tropicus sp. nov., isolated from tropical soil.</title>
        <authorList>
            <person name="Lee J.J."/>
            <person name="Kang M.S."/>
            <person name="Kim G.S."/>
            <person name="Lee C.S."/>
            <person name="Lim S."/>
            <person name="Lee J."/>
            <person name="Roh S.H."/>
            <person name="Kang H."/>
            <person name="Ha J.M."/>
            <person name="Bae S."/>
            <person name="Jung H.Y."/>
            <person name="Kim M.K."/>
        </authorList>
    </citation>
    <scope>NUCLEOTIDE SEQUENCE [LARGE SCALE GENOMIC DNA]</scope>
    <source>
        <strain evidence="2 3">LCS9</strain>
    </source>
</reference>
<evidence type="ECO:0000256" key="1">
    <source>
        <dbReference type="SAM" id="Phobius"/>
    </source>
</evidence>
<proteinExistence type="predicted"/>
<evidence type="ECO:0000313" key="3">
    <source>
        <dbReference type="Proteomes" id="UP000077177"/>
    </source>
</evidence>
<feature type="transmembrane region" description="Helical" evidence="1">
    <location>
        <begin position="34"/>
        <end position="50"/>
    </location>
</feature>
<dbReference type="Proteomes" id="UP000077177">
    <property type="component" value="Chromosome"/>
</dbReference>
<dbReference type="KEGG" id="fla:SY85_16520"/>
<keyword evidence="3" id="KW-1185">Reference proteome</keyword>
<protein>
    <submittedName>
        <fullName evidence="2">Uncharacterized protein</fullName>
    </submittedName>
</protein>
<keyword evidence="1" id="KW-0812">Transmembrane</keyword>
<dbReference type="AlphaFoldDB" id="A0A172TYN9"/>
<gene>
    <name evidence="2" type="ORF">SY85_16520</name>
</gene>
<keyword evidence="1" id="KW-0472">Membrane</keyword>